<dbReference type="GO" id="GO:0005524">
    <property type="term" value="F:ATP binding"/>
    <property type="evidence" value="ECO:0007669"/>
    <property type="project" value="UniProtKB-KW"/>
</dbReference>
<feature type="compositionally biased region" description="Basic and acidic residues" evidence="7">
    <location>
        <begin position="103"/>
        <end position="119"/>
    </location>
</feature>
<dbReference type="GO" id="GO:0034982">
    <property type="term" value="P:mitochondrial protein processing"/>
    <property type="evidence" value="ECO:0007669"/>
    <property type="project" value="TreeGrafter"/>
</dbReference>
<dbReference type="InterPro" id="IPR000642">
    <property type="entry name" value="Peptidase_M41"/>
</dbReference>
<evidence type="ECO:0000313" key="10">
    <source>
        <dbReference type="Proteomes" id="UP000663828"/>
    </source>
</evidence>
<evidence type="ECO:0000256" key="7">
    <source>
        <dbReference type="SAM" id="MobiDB-lite"/>
    </source>
</evidence>
<dbReference type="GO" id="GO:0004222">
    <property type="term" value="F:metalloendopeptidase activity"/>
    <property type="evidence" value="ECO:0007669"/>
    <property type="project" value="InterPro"/>
</dbReference>
<dbReference type="SUPFAM" id="SSF140990">
    <property type="entry name" value="FtsH protease domain-like"/>
    <property type="match status" value="1"/>
</dbReference>
<dbReference type="AlphaFoldDB" id="A0A816BNV2"/>
<keyword evidence="6" id="KW-0378">Hydrolase</keyword>
<keyword evidence="5" id="KW-0067">ATP-binding</keyword>
<evidence type="ECO:0000256" key="2">
    <source>
        <dbReference type="ARBA" id="ARBA00022723"/>
    </source>
</evidence>
<dbReference type="InterPro" id="IPR037219">
    <property type="entry name" value="Peptidase_M41-like"/>
</dbReference>
<sequence>MPQPGDMAFDKPYSEATAQLIDDEVRAIIKRAYDFTVELLTSKKELIEKVANRLLEREILSRDDMIELVGARPFKEKTTYEEFVEGTGSLEEDTTLPKGLQDWNKDRQKGKEQEQVSNK</sequence>
<gene>
    <name evidence="9" type="ORF">XAT740_LOCUS48960</name>
</gene>
<name>A0A816BNV2_ADIRI</name>
<dbReference type="PANTHER" id="PTHR43655:SF2">
    <property type="entry name" value="AFG3 LIKE MATRIX AAA PEPTIDASE SUBUNIT 2, ISOFORM A"/>
    <property type="match status" value="1"/>
</dbReference>
<feature type="domain" description="Peptidase M41" evidence="8">
    <location>
        <begin position="6"/>
        <end position="67"/>
    </location>
</feature>
<evidence type="ECO:0000256" key="6">
    <source>
        <dbReference type="ARBA" id="ARBA00023049"/>
    </source>
</evidence>
<evidence type="ECO:0000256" key="1">
    <source>
        <dbReference type="ARBA" id="ARBA00001947"/>
    </source>
</evidence>
<keyword evidence="2" id="KW-0479">Metal-binding</keyword>
<dbReference type="GO" id="GO:0005745">
    <property type="term" value="C:m-AAA complex"/>
    <property type="evidence" value="ECO:0007669"/>
    <property type="project" value="TreeGrafter"/>
</dbReference>
<dbReference type="EMBL" id="CAJNOR010007136">
    <property type="protein sequence ID" value="CAF1611546.1"/>
    <property type="molecule type" value="Genomic_DNA"/>
</dbReference>
<dbReference type="Pfam" id="PF01434">
    <property type="entry name" value="Peptidase_M41"/>
    <property type="match status" value="1"/>
</dbReference>
<dbReference type="PANTHER" id="PTHR43655">
    <property type="entry name" value="ATP-DEPENDENT PROTEASE"/>
    <property type="match status" value="1"/>
</dbReference>
<keyword evidence="6" id="KW-0482">Metalloprotease</keyword>
<proteinExistence type="predicted"/>
<protein>
    <recommendedName>
        <fullName evidence="8">Peptidase M41 domain-containing protein</fullName>
    </recommendedName>
</protein>
<reference evidence="9" key="1">
    <citation type="submission" date="2021-02" db="EMBL/GenBank/DDBJ databases">
        <authorList>
            <person name="Nowell W R."/>
        </authorList>
    </citation>
    <scope>NUCLEOTIDE SEQUENCE</scope>
</reference>
<feature type="region of interest" description="Disordered" evidence="7">
    <location>
        <begin position="85"/>
        <end position="119"/>
    </location>
</feature>
<evidence type="ECO:0000313" key="9">
    <source>
        <dbReference type="EMBL" id="CAF1611546.1"/>
    </source>
</evidence>
<evidence type="ECO:0000259" key="8">
    <source>
        <dbReference type="Pfam" id="PF01434"/>
    </source>
</evidence>
<keyword evidence="10" id="KW-1185">Reference proteome</keyword>
<evidence type="ECO:0000256" key="5">
    <source>
        <dbReference type="ARBA" id="ARBA00022840"/>
    </source>
</evidence>
<accession>A0A816BNV2</accession>
<evidence type="ECO:0000256" key="3">
    <source>
        <dbReference type="ARBA" id="ARBA00022741"/>
    </source>
</evidence>
<organism evidence="9 10">
    <name type="scientific">Adineta ricciae</name>
    <name type="common">Rotifer</name>
    <dbReference type="NCBI Taxonomy" id="249248"/>
    <lineage>
        <taxon>Eukaryota</taxon>
        <taxon>Metazoa</taxon>
        <taxon>Spiralia</taxon>
        <taxon>Gnathifera</taxon>
        <taxon>Rotifera</taxon>
        <taxon>Eurotatoria</taxon>
        <taxon>Bdelloidea</taxon>
        <taxon>Adinetida</taxon>
        <taxon>Adinetidae</taxon>
        <taxon>Adineta</taxon>
    </lineage>
</organism>
<keyword evidence="4" id="KW-0862">Zinc</keyword>
<dbReference type="GO" id="GO:0004176">
    <property type="term" value="F:ATP-dependent peptidase activity"/>
    <property type="evidence" value="ECO:0007669"/>
    <property type="project" value="InterPro"/>
</dbReference>
<dbReference type="Proteomes" id="UP000663828">
    <property type="component" value="Unassembled WGS sequence"/>
</dbReference>
<dbReference type="Gene3D" id="1.20.58.760">
    <property type="entry name" value="Peptidase M41"/>
    <property type="match status" value="1"/>
</dbReference>
<comment type="caution">
    <text evidence="9">The sequence shown here is derived from an EMBL/GenBank/DDBJ whole genome shotgun (WGS) entry which is preliminary data.</text>
</comment>
<keyword evidence="6" id="KW-0645">Protease</keyword>
<keyword evidence="3" id="KW-0547">Nucleotide-binding</keyword>
<comment type="cofactor">
    <cofactor evidence="1">
        <name>Zn(2+)</name>
        <dbReference type="ChEBI" id="CHEBI:29105"/>
    </cofactor>
</comment>
<dbReference type="GO" id="GO:0046872">
    <property type="term" value="F:metal ion binding"/>
    <property type="evidence" value="ECO:0007669"/>
    <property type="project" value="UniProtKB-KW"/>
</dbReference>
<evidence type="ECO:0000256" key="4">
    <source>
        <dbReference type="ARBA" id="ARBA00022833"/>
    </source>
</evidence>
<dbReference type="InterPro" id="IPR050928">
    <property type="entry name" value="ATP-dep_Zn_Metalloprotease"/>
</dbReference>